<accession>A0ABU3Y170</accession>
<keyword evidence="2" id="KW-1185">Reference proteome</keyword>
<feature type="non-terminal residue" evidence="1">
    <location>
        <position position="1"/>
    </location>
</feature>
<comment type="caution">
    <text evidence="1">The sequence shown here is derived from an EMBL/GenBank/DDBJ whole genome shotgun (WGS) entry which is preliminary data.</text>
</comment>
<feature type="non-terminal residue" evidence="1">
    <location>
        <position position="72"/>
    </location>
</feature>
<name>A0ABU3Y170_9GAMM</name>
<reference evidence="1 2" key="1">
    <citation type="submission" date="2023-10" db="EMBL/GenBank/DDBJ databases">
        <title>Pseudomonas otitidis isolated from a paediatric patient with cystic fibrosis in Chile.</title>
        <authorList>
            <person name="Amsteins-Romero L."/>
            <person name="Opazo-Capurro A."/>
            <person name="Matus-Kohler M."/>
            <person name="Gonzalez-Rocha G."/>
        </authorList>
    </citation>
    <scope>NUCLEOTIDE SEQUENCE [LARGE SCALE GENOMIC DNA]</scope>
    <source>
        <strain evidence="1 2">P-714</strain>
    </source>
</reference>
<proteinExistence type="predicted"/>
<dbReference type="RefSeq" id="WP_317234862.1">
    <property type="nucleotide sequence ID" value="NZ_JAWJUL010000360.1"/>
</dbReference>
<dbReference type="EMBL" id="JAWJUL010000360">
    <property type="protein sequence ID" value="MDV3443908.1"/>
    <property type="molecule type" value="Genomic_DNA"/>
</dbReference>
<dbReference type="Proteomes" id="UP001273935">
    <property type="component" value="Unassembled WGS sequence"/>
</dbReference>
<evidence type="ECO:0000313" key="1">
    <source>
        <dbReference type="EMBL" id="MDV3443908.1"/>
    </source>
</evidence>
<gene>
    <name evidence="1" type="ORF">R0G64_31340</name>
</gene>
<evidence type="ECO:0000313" key="2">
    <source>
        <dbReference type="Proteomes" id="UP001273935"/>
    </source>
</evidence>
<organism evidence="1 2">
    <name type="scientific">Metapseudomonas otitidis</name>
    <dbReference type="NCBI Taxonomy" id="319939"/>
    <lineage>
        <taxon>Bacteria</taxon>
        <taxon>Pseudomonadati</taxon>
        <taxon>Pseudomonadota</taxon>
        <taxon>Gammaproteobacteria</taxon>
        <taxon>Pseudomonadales</taxon>
        <taxon>Pseudomonadaceae</taxon>
        <taxon>Metapseudomonas</taxon>
    </lineage>
</organism>
<sequence>VDALLIWLALWLSFLIRLGSDGIINPVGEYLWLFMAATITPQKPSRTSSITKLATGNSQNTLISATPNVTGT</sequence>
<protein>
    <submittedName>
        <fullName evidence="1">Uncharacterized protein</fullName>
    </submittedName>
</protein>